<feature type="binding site" evidence="1">
    <location>
        <begin position="212"/>
        <end position="219"/>
    </location>
    <ligand>
        <name>substrate</name>
    </ligand>
</feature>
<protein>
    <recommendedName>
        <fullName evidence="5">Histidine phosphatase family protein</fullName>
    </recommendedName>
</protein>
<dbReference type="SMART" id="SM00855">
    <property type="entry name" value="PGAM"/>
    <property type="match status" value="1"/>
</dbReference>
<keyword evidence="4" id="KW-1185">Reference proteome</keyword>
<dbReference type="KEGG" id="mea:Mex_1p1288"/>
<dbReference type="SUPFAM" id="SSF53254">
    <property type="entry name" value="Phosphoglycerate mutase-like"/>
    <property type="match status" value="1"/>
</dbReference>
<dbReference type="InterPro" id="IPR050275">
    <property type="entry name" value="PGM_Phosphatase"/>
</dbReference>
<feature type="compositionally biased region" description="Low complexity" evidence="2">
    <location>
        <begin position="170"/>
        <end position="188"/>
    </location>
</feature>
<dbReference type="eggNOG" id="COG0406">
    <property type="taxonomic scope" value="Bacteria"/>
</dbReference>
<evidence type="ECO:0008006" key="5">
    <source>
        <dbReference type="Google" id="ProtNLM"/>
    </source>
</evidence>
<dbReference type="Proteomes" id="UP000009081">
    <property type="component" value="Chromosome"/>
</dbReference>
<dbReference type="EMBL" id="CP001510">
    <property type="protein sequence ID" value="ACS39152.1"/>
    <property type="molecule type" value="Genomic_DNA"/>
</dbReference>
<dbReference type="PANTHER" id="PTHR48100:SF1">
    <property type="entry name" value="HISTIDINE PHOSPHATASE FAMILY PROTEIN-RELATED"/>
    <property type="match status" value="1"/>
</dbReference>
<organism evidence="3 4">
    <name type="scientific">Methylorubrum extorquens (strain ATCC 14718 / DSM 1338 / JCM 2805 / NCIMB 9133 / AM1)</name>
    <name type="common">Methylobacterium extorquens</name>
    <dbReference type="NCBI Taxonomy" id="272630"/>
    <lineage>
        <taxon>Bacteria</taxon>
        <taxon>Pseudomonadati</taxon>
        <taxon>Pseudomonadota</taxon>
        <taxon>Alphaproteobacteria</taxon>
        <taxon>Hyphomicrobiales</taxon>
        <taxon>Methylobacteriaceae</taxon>
        <taxon>Methylorubrum</taxon>
    </lineage>
</organism>
<evidence type="ECO:0000313" key="4">
    <source>
        <dbReference type="Proteomes" id="UP000009081"/>
    </source>
</evidence>
<evidence type="ECO:0000256" key="2">
    <source>
        <dbReference type="SAM" id="MobiDB-lite"/>
    </source>
</evidence>
<sequence>MPSTHSLVVLRKAWVIVARAVGPLTVIAASALRRGASTGAPPSKRSSSVPLPSCTLESCALESCALAGVMPAMRASRRAISGPSRRLRGRPGAGCASGERECGGRGSGEWGSESMEASIGGCRPGGRFLPRLLQRTLRRHGTLRQPSAPLRTRAARDVRKAAPLPAYGDASSGSVRRSGAASRPASRGARTAYIGAMSRSTPPATTRIVCIRHGESTFNAHHEATGRDPGHIDARLSERGHAQVAAARAALRAIPFELVVTSPLTRALQTTAGIFSDHPARPDVLVEVLHRECQESSCDIGRAASVLAQEFPAFQVGHLPETWWYADGEAGPDGWHVEPRTLFDQRVSGFRDWLRARPERTIGVVGHCTFFYHLTGRWLANCEALDVDLTAEPRPRAYG</sequence>
<dbReference type="STRING" id="272630.MexAM1_META1p1288"/>
<dbReference type="PANTHER" id="PTHR48100">
    <property type="entry name" value="BROAD-SPECIFICITY PHOSPHATASE YOR283W-RELATED"/>
    <property type="match status" value="1"/>
</dbReference>
<feature type="region of interest" description="Disordered" evidence="2">
    <location>
        <begin position="80"/>
        <end position="116"/>
    </location>
</feature>
<name>C5AYN6_METEA</name>
<dbReference type="Pfam" id="PF00300">
    <property type="entry name" value="His_Phos_1"/>
    <property type="match status" value="1"/>
</dbReference>
<dbReference type="CDD" id="cd07067">
    <property type="entry name" value="HP_PGM_like"/>
    <property type="match status" value="1"/>
</dbReference>
<reference evidence="3 4" key="1">
    <citation type="journal article" date="2009" name="PLoS ONE">
        <title>Methylobacterium genome sequences: a reference blueprint to investigate microbial metabolism of C1 compounds from natural and industrial sources.</title>
        <authorList>
            <person name="Vuilleumier S."/>
            <person name="Chistoserdova L."/>
            <person name="Lee M.-C."/>
            <person name="Bringel F."/>
            <person name="Lajus A."/>
            <person name="Zhou Y."/>
            <person name="Gourion B."/>
            <person name="Barbe V."/>
            <person name="Chang J."/>
            <person name="Cruveiller S."/>
            <person name="Dossat C."/>
            <person name="Gillett W."/>
            <person name="Gruffaz C."/>
            <person name="Haugen E."/>
            <person name="Hourcade E."/>
            <person name="Levy R."/>
            <person name="Mangenot S."/>
            <person name="Muller E."/>
            <person name="Nadalig T."/>
            <person name="Pagni M."/>
            <person name="Penny C."/>
            <person name="Peyraud R."/>
            <person name="Robinson D.G."/>
            <person name="Roche D."/>
            <person name="Rouy Z."/>
            <person name="Saenampechek C."/>
            <person name="Salvignol G."/>
            <person name="Vallenet D."/>
            <person name="Wu Z."/>
            <person name="Marx C.J."/>
            <person name="Vorholt J.A."/>
            <person name="Olson M.V."/>
            <person name="Kaul R."/>
            <person name="Weissenbach J."/>
            <person name="Medigue C."/>
            <person name="Lidstrom M.E."/>
        </authorList>
    </citation>
    <scope>NUCLEOTIDE SEQUENCE [LARGE SCALE GENOMIC DNA]</scope>
    <source>
        <strain evidence="4">ATCC 14718 / DSM 1338 / JCM 2805 / NCIMB 9133 / AM1</strain>
    </source>
</reference>
<dbReference type="GO" id="GO:0005737">
    <property type="term" value="C:cytoplasm"/>
    <property type="evidence" value="ECO:0007669"/>
    <property type="project" value="TreeGrafter"/>
</dbReference>
<dbReference type="InterPro" id="IPR029033">
    <property type="entry name" value="His_PPase_superfam"/>
</dbReference>
<proteinExistence type="predicted"/>
<dbReference type="GO" id="GO:0016791">
    <property type="term" value="F:phosphatase activity"/>
    <property type="evidence" value="ECO:0007669"/>
    <property type="project" value="TreeGrafter"/>
</dbReference>
<dbReference type="Gene3D" id="3.40.50.1240">
    <property type="entry name" value="Phosphoglycerate mutase-like"/>
    <property type="match status" value="1"/>
</dbReference>
<feature type="binding site" evidence="1">
    <location>
        <position position="266"/>
    </location>
    <ligand>
        <name>substrate</name>
    </ligand>
</feature>
<evidence type="ECO:0000313" key="3">
    <source>
        <dbReference type="EMBL" id="ACS39152.1"/>
    </source>
</evidence>
<evidence type="ECO:0000256" key="1">
    <source>
        <dbReference type="PIRSR" id="PIRSR613078-2"/>
    </source>
</evidence>
<dbReference type="InterPro" id="IPR013078">
    <property type="entry name" value="His_Pase_superF_clade-1"/>
</dbReference>
<dbReference type="AlphaFoldDB" id="C5AYN6"/>
<gene>
    <name evidence="3" type="ordered locus">MexAM1_META1p1288</name>
</gene>
<feature type="region of interest" description="Disordered" evidence="2">
    <location>
        <begin position="143"/>
        <end position="188"/>
    </location>
</feature>
<dbReference type="HOGENOM" id="CLU_690395_0_0_5"/>
<accession>C5AYN6</accession>